<dbReference type="EMBL" id="CAJPEV010001256">
    <property type="protein sequence ID" value="CAG0891674.1"/>
    <property type="molecule type" value="Genomic_DNA"/>
</dbReference>
<accession>A0A7R8XFK3</accession>
<evidence type="ECO:0000256" key="2">
    <source>
        <dbReference type="ARBA" id="ARBA00022499"/>
    </source>
</evidence>
<evidence type="ECO:0000256" key="16">
    <source>
        <dbReference type="ARBA" id="ARBA00071248"/>
    </source>
</evidence>
<feature type="region of interest" description="Disordered" evidence="18">
    <location>
        <begin position="795"/>
        <end position="838"/>
    </location>
</feature>
<feature type="compositionally biased region" description="Basic and acidic residues" evidence="18">
    <location>
        <begin position="817"/>
        <end position="828"/>
    </location>
</feature>
<organism evidence="20">
    <name type="scientific">Darwinula stevensoni</name>
    <dbReference type="NCBI Taxonomy" id="69355"/>
    <lineage>
        <taxon>Eukaryota</taxon>
        <taxon>Metazoa</taxon>
        <taxon>Ecdysozoa</taxon>
        <taxon>Arthropoda</taxon>
        <taxon>Crustacea</taxon>
        <taxon>Oligostraca</taxon>
        <taxon>Ostracoda</taxon>
        <taxon>Podocopa</taxon>
        <taxon>Podocopida</taxon>
        <taxon>Darwinulocopina</taxon>
        <taxon>Darwinuloidea</taxon>
        <taxon>Darwinulidae</taxon>
        <taxon>Darwinula</taxon>
    </lineage>
</organism>
<feature type="compositionally biased region" description="Polar residues" evidence="18">
    <location>
        <begin position="36"/>
        <end position="46"/>
    </location>
</feature>
<dbReference type="SUPFAM" id="SSF52141">
    <property type="entry name" value="Uracil-DNA glycosylase-like"/>
    <property type="match status" value="1"/>
</dbReference>
<evidence type="ECO:0000313" key="21">
    <source>
        <dbReference type="Proteomes" id="UP000677054"/>
    </source>
</evidence>
<feature type="compositionally biased region" description="Polar residues" evidence="18">
    <location>
        <begin position="686"/>
        <end position="705"/>
    </location>
</feature>
<dbReference type="Gene3D" id="3.40.470.10">
    <property type="entry name" value="Uracil-DNA glycosylase-like domain"/>
    <property type="match status" value="1"/>
</dbReference>
<reference evidence="20" key="1">
    <citation type="submission" date="2020-11" db="EMBL/GenBank/DDBJ databases">
        <authorList>
            <person name="Tran Van P."/>
        </authorList>
    </citation>
    <scope>NUCLEOTIDE SEQUENCE</scope>
</reference>
<dbReference type="PANTHER" id="PTHR12159">
    <property type="entry name" value="G/T AND G/U MISMATCH-SPECIFIC DNA GLYCOSYLASE"/>
    <property type="match status" value="1"/>
</dbReference>
<keyword evidence="10" id="KW-0234">DNA repair</keyword>
<keyword evidence="4" id="KW-0378">Hydrolase</keyword>
<dbReference type="GO" id="GO:0005654">
    <property type="term" value="C:nucleoplasm"/>
    <property type="evidence" value="ECO:0007669"/>
    <property type="project" value="UniProtKB-ARBA"/>
</dbReference>
<evidence type="ECO:0000256" key="8">
    <source>
        <dbReference type="ARBA" id="ARBA00023159"/>
    </source>
</evidence>
<dbReference type="EC" id="3.2.2.29" evidence="15"/>
<keyword evidence="7" id="KW-0805">Transcription regulation</keyword>
<evidence type="ECO:0000256" key="17">
    <source>
        <dbReference type="ARBA" id="ARBA00083221"/>
    </source>
</evidence>
<evidence type="ECO:0000256" key="15">
    <source>
        <dbReference type="ARBA" id="ARBA00066769"/>
    </source>
</evidence>
<dbReference type="SMART" id="SM00384">
    <property type="entry name" value="AT_hook"/>
    <property type="match status" value="2"/>
</dbReference>
<dbReference type="FunFam" id="3.40.470.10:FF:000002">
    <property type="entry name" value="G/T mismatch-specific thymine DNA glycosylase"/>
    <property type="match status" value="1"/>
</dbReference>
<feature type="region of interest" description="Disordered" evidence="18">
    <location>
        <begin position="115"/>
        <end position="134"/>
    </location>
</feature>
<comment type="subunit">
    <text evidence="14">Homodimer. Interacts with AICDA and GADD45A.</text>
</comment>
<dbReference type="Pfam" id="PF03167">
    <property type="entry name" value="UDG"/>
    <property type="match status" value="1"/>
</dbReference>
<dbReference type="GO" id="GO:0141016">
    <property type="term" value="F:G/T mismatch-specific thymine-DNA glycosylase activity"/>
    <property type="evidence" value="ECO:0007669"/>
    <property type="project" value="UniProtKB-EC"/>
</dbReference>
<evidence type="ECO:0000256" key="12">
    <source>
        <dbReference type="ARBA" id="ARBA00052915"/>
    </source>
</evidence>
<dbReference type="InterPro" id="IPR015637">
    <property type="entry name" value="MUG/TDG"/>
</dbReference>
<feature type="region of interest" description="Disordered" evidence="18">
    <location>
        <begin position="484"/>
        <end position="780"/>
    </location>
</feature>
<evidence type="ECO:0000256" key="13">
    <source>
        <dbReference type="ARBA" id="ARBA00061261"/>
    </source>
</evidence>
<comment type="subcellular location">
    <subcellularLocation>
        <location evidence="1">Nucleus</location>
    </subcellularLocation>
</comment>
<sequence length="999" mass="108781">MVLSQPIMDENDESQSVNQDVRVKEENMDGDDPNHQAAQQHQPMSLQCPGISSYNGMEGIKAEASHMHGMMHSPHPNGQPQRQPRNMYETQQRYLPDPHMYATQHMHMGGAASPMQHGTPPMHPSPMQEHSSMYQGQMGSPYSPYVYSGQTMQPQPGHSDQGMYGMQGPEHSGMPQPYMGMKTEPNDPYNFVEEEGGQDHRTTPIDFQSMGIKPETPMPKKRGRKKKLRPEMMNGMPPDGMDFSFQGYEDLPPTPSQTSGEIGAPKPRKKWDRFNGMSVEDVKQRTLPDHLAPNLDIIIVGINPGLFAAYKGHHYAGPGNHFWKCMYLSGLIPEPMTADDDYRLIGYGIGFTNMVARPTKGSQDLSRREMKEGGLLLTDKIRKFKPKIVVFNGKGIYEVYSGKKEFTFGKQPETVDGTNTIIWVMPSSSARCAQLPRASDKVPYYMALKKLRDYLNGHLKELDESEVVFPDVKMLEGGIKKEVKQENEGGEPKPPPAPPVPVYDPATGTYVFKKKRGRPRKIRPEELANLPLPPPPPPPPPMPEQHSIPTPEEDGVVVKKRRGRPPKKLQLQSNHQQSVQGSSDSVAQMDSERNFLCSPHPGGSSQSQQYSGNYSPYDCHANHNPDPPYQSSTSMAVDLRSGSPGDDNTVNPADDVGKQYEKGTPPSALDLSGQEYKDSSVPPMSLDNQNLSSGTDAENSGSSPNQTLDQLPPPQPTDEDKYSHLDAALPESSPLPPSPSLGPADFSPPAHLPTEKSDNSLHSGGEEPTENKDDCQSNFGGDAAAAAAATRMYTDYHSNNYGPSSSDGSYVAAGDQNHVDYCKDERPQDMSSKSLSGLESLVDQIPSLANGEAGDGAPNYASPMDNNQGFSISSLAHSSVAAHSSPESGFLHSSYSVSNLASSSSPPMRGAYSSSPSPYSTFIAPTAGFMGAPMGMTLGGMGMTPYGYSQYSSGSYSTPAGSFPYASPASLHVPSPHYPYANPYSNNPYQPGYQGFGSF</sequence>
<dbReference type="AlphaFoldDB" id="A0A7R8XFK3"/>
<keyword evidence="2" id="KW-1017">Isopeptide bond</keyword>
<dbReference type="PANTHER" id="PTHR12159:SF9">
    <property type="entry name" value="G_T MISMATCH-SPECIFIC THYMINE DNA GLYCOSYLASE"/>
    <property type="match status" value="1"/>
</dbReference>
<dbReference type="GO" id="GO:0003677">
    <property type="term" value="F:DNA binding"/>
    <property type="evidence" value="ECO:0007669"/>
    <property type="project" value="InterPro"/>
</dbReference>
<proteinExistence type="inferred from homology"/>
<feature type="domain" description="Uracil-DNA glycosylase-like" evidence="19">
    <location>
        <begin position="288"/>
        <end position="434"/>
    </location>
</feature>
<keyword evidence="9" id="KW-0804">Transcription</keyword>
<feature type="compositionally biased region" description="Polar residues" evidence="18">
    <location>
        <begin position="796"/>
        <end position="808"/>
    </location>
</feature>
<evidence type="ECO:0000256" key="11">
    <source>
        <dbReference type="ARBA" id="ARBA00023242"/>
    </source>
</evidence>
<protein>
    <recommendedName>
        <fullName evidence="16">G/T mismatch-specific thymine DNA glycosylase</fullName>
        <ecNumber evidence="15">3.2.2.29</ecNumber>
    </recommendedName>
    <alternativeName>
        <fullName evidence="17">Thymine-DNA glycosylase</fullName>
    </alternativeName>
</protein>
<evidence type="ECO:0000256" key="18">
    <source>
        <dbReference type="SAM" id="MobiDB-lite"/>
    </source>
</evidence>
<evidence type="ECO:0000256" key="1">
    <source>
        <dbReference type="ARBA" id="ARBA00004123"/>
    </source>
</evidence>
<dbReference type="InterPro" id="IPR036895">
    <property type="entry name" value="Uracil-DNA_glycosylase-like_sf"/>
</dbReference>
<dbReference type="GO" id="GO:0032183">
    <property type="term" value="F:SUMO binding"/>
    <property type="evidence" value="ECO:0007669"/>
    <property type="project" value="UniProtKB-ARBA"/>
</dbReference>
<feature type="region of interest" description="Disordered" evidence="18">
    <location>
        <begin position="201"/>
        <end position="235"/>
    </location>
</feature>
<keyword evidence="11" id="KW-0539">Nucleus</keyword>
<evidence type="ECO:0000256" key="10">
    <source>
        <dbReference type="ARBA" id="ARBA00023204"/>
    </source>
</evidence>
<dbReference type="InterPro" id="IPR017956">
    <property type="entry name" value="AT_hook_DNA-bd_motif"/>
</dbReference>
<gene>
    <name evidence="20" type="ORF">DSTB1V02_LOCUS6691</name>
</gene>
<dbReference type="Proteomes" id="UP000677054">
    <property type="component" value="Unassembled WGS sequence"/>
</dbReference>
<feature type="compositionally biased region" description="Pro residues" evidence="18">
    <location>
        <begin position="492"/>
        <end position="502"/>
    </location>
</feature>
<name>A0A7R8XFK3_9CRUS</name>
<feature type="compositionally biased region" description="Polar residues" evidence="18">
    <location>
        <begin position="570"/>
        <end position="588"/>
    </location>
</feature>
<feature type="compositionally biased region" description="Low complexity" evidence="18">
    <location>
        <begin position="598"/>
        <end position="617"/>
    </location>
</feature>
<dbReference type="GO" id="GO:0006285">
    <property type="term" value="P:base-excision repair, AP site formation"/>
    <property type="evidence" value="ECO:0007669"/>
    <property type="project" value="InterPro"/>
</dbReference>
<dbReference type="CDD" id="cd10028">
    <property type="entry name" value="UDG-F2_TDG_MUG"/>
    <property type="match status" value="1"/>
</dbReference>
<comment type="similarity">
    <text evidence="13">Belongs to the uracil-DNA glycosylase (UDG) superfamily. TDG/mug family.</text>
</comment>
<evidence type="ECO:0000256" key="9">
    <source>
        <dbReference type="ARBA" id="ARBA00023163"/>
    </source>
</evidence>
<dbReference type="OrthoDB" id="565731at2759"/>
<feature type="region of interest" description="Disordered" evidence="18">
    <location>
        <begin position="1"/>
        <end position="46"/>
    </location>
</feature>
<dbReference type="GO" id="GO:0004844">
    <property type="term" value="F:uracil DNA N-glycosylase activity"/>
    <property type="evidence" value="ECO:0007669"/>
    <property type="project" value="TreeGrafter"/>
</dbReference>
<evidence type="ECO:0000256" key="3">
    <source>
        <dbReference type="ARBA" id="ARBA00022763"/>
    </source>
</evidence>
<keyword evidence="6" id="KW-0156">Chromatin regulator</keyword>
<evidence type="ECO:0000256" key="14">
    <source>
        <dbReference type="ARBA" id="ARBA00064519"/>
    </source>
</evidence>
<keyword evidence="3" id="KW-0227">DNA damage</keyword>
<feature type="compositionally biased region" description="Basic residues" evidence="18">
    <location>
        <begin position="512"/>
        <end position="521"/>
    </location>
</feature>
<evidence type="ECO:0000256" key="7">
    <source>
        <dbReference type="ARBA" id="ARBA00023015"/>
    </source>
</evidence>
<dbReference type="GO" id="GO:0040029">
    <property type="term" value="P:epigenetic regulation of gene expression"/>
    <property type="evidence" value="ECO:0007669"/>
    <property type="project" value="UniProtKB-ARBA"/>
</dbReference>
<evidence type="ECO:0000256" key="5">
    <source>
        <dbReference type="ARBA" id="ARBA00022843"/>
    </source>
</evidence>
<keyword evidence="5" id="KW-0832">Ubl conjugation</keyword>
<evidence type="ECO:0000259" key="19">
    <source>
        <dbReference type="Pfam" id="PF03167"/>
    </source>
</evidence>
<evidence type="ECO:0000256" key="4">
    <source>
        <dbReference type="ARBA" id="ARBA00022801"/>
    </source>
</evidence>
<feature type="region of interest" description="Disordered" evidence="18">
    <location>
        <begin position="253"/>
        <end position="272"/>
    </location>
</feature>
<dbReference type="EMBL" id="LR900773">
    <property type="protein sequence ID" value="CAD7246848.1"/>
    <property type="molecule type" value="Genomic_DNA"/>
</dbReference>
<keyword evidence="21" id="KW-1185">Reference proteome</keyword>
<evidence type="ECO:0000313" key="20">
    <source>
        <dbReference type="EMBL" id="CAD7246848.1"/>
    </source>
</evidence>
<feature type="compositionally biased region" description="Pro residues" evidence="18">
    <location>
        <begin position="531"/>
        <end position="543"/>
    </location>
</feature>
<dbReference type="InterPro" id="IPR005122">
    <property type="entry name" value="Uracil-DNA_glycosylase-like"/>
</dbReference>
<feature type="compositionally biased region" description="Basic residues" evidence="18">
    <location>
        <begin position="558"/>
        <end position="567"/>
    </location>
</feature>
<feature type="compositionally biased region" description="Basic residues" evidence="18">
    <location>
        <begin position="219"/>
        <end position="228"/>
    </location>
</feature>
<evidence type="ECO:0000256" key="6">
    <source>
        <dbReference type="ARBA" id="ARBA00022853"/>
    </source>
</evidence>
<comment type="catalytic activity">
    <reaction evidence="12">
        <text>Hydrolyzes mismatched double-stranded DNA and polynucleotides, releasing free thymine.</text>
        <dbReference type="EC" id="3.2.2.29"/>
    </reaction>
</comment>
<keyword evidence="8" id="KW-0010">Activator</keyword>